<dbReference type="InterPro" id="IPR036388">
    <property type="entry name" value="WH-like_DNA-bd_sf"/>
</dbReference>
<dbReference type="Pfam" id="PF00891">
    <property type="entry name" value="Methyltransf_2"/>
    <property type="match status" value="1"/>
</dbReference>
<dbReference type="PIRSF" id="PIRSF005739">
    <property type="entry name" value="O-mtase"/>
    <property type="match status" value="1"/>
</dbReference>
<feature type="domain" description="O-methyltransferase C-terminal" evidence="4">
    <location>
        <begin position="114"/>
        <end position="323"/>
    </location>
</feature>
<dbReference type="SUPFAM" id="SSF53335">
    <property type="entry name" value="S-adenosyl-L-methionine-dependent methyltransferases"/>
    <property type="match status" value="1"/>
</dbReference>
<dbReference type="InterPro" id="IPR029063">
    <property type="entry name" value="SAM-dependent_MTases_sf"/>
</dbReference>
<dbReference type="EMBL" id="CP016174">
    <property type="protein sequence ID" value="ANN20155.1"/>
    <property type="molecule type" value="Genomic_DNA"/>
</dbReference>
<dbReference type="Gene3D" id="3.40.50.150">
    <property type="entry name" value="Vaccinia Virus protein VP39"/>
    <property type="match status" value="1"/>
</dbReference>
<dbReference type="KEGG" id="aori:SD37_34205"/>
<dbReference type="PROSITE" id="PS51683">
    <property type="entry name" value="SAM_OMT_II"/>
    <property type="match status" value="1"/>
</dbReference>
<proteinExistence type="predicted"/>
<gene>
    <name evidence="6" type="ORF">SD37_34205</name>
</gene>
<evidence type="ECO:0000259" key="4">
    <source>
        <dbReference type="Pfam" id="PF00891"/>
    </source>
</evidence>
<dbReference type="AlphaFoldDB" id="A0A193C751"/>
<keyword evidence="3" id="KW-0949">S-adenosyl-L-methionine</keyword>
<evidence type="ECO:0000256" key="3">
    <source>
        <dbReference type="ARBA" id="ARBA00022691"/>
    </source>
</evidence>
<feature type="domain" description="O-methyltransferase dimerisation" evidence="5">
    <location>
        <begin position="18"/>
        <end position="92"/>
    </location>
</feature>
<keyword evidence="1" id="KW-0489">Methyltransferase</keyword>
<dbReference type="STRING" id="31958.SD37_34205"/>
<evidence type="ECO:0008006" key="8">
    <source>
        <dbReference type="Google" id="ProtNLM"/>
    </source>
</evidence>
<protein>
    <recommendedName>
        <fullName evidence="8">Methyltransferase</fullName>
    </recommendedName>
</protein>
<evidence type="ECO:0000313" key="6">
    <source>
        <dbReference type="EMBL" id="ANN20155.1"/>
    </source>
</evidence>
<accession>A0A193C751</accession>
<evidence type="ECO:0000259" key="5">
    <source>
        <dbReference type="Pfam" id="PF08100"/>
    </source>
</evidence>
<dbReference type="eggNOG" id="COG4106">
    <property type="taxonomic scope" value="Bacteria"/>
</dbReference>
<dbReference type="PANTHER" id="PTHR43712">
    <property type="entry name" value="PUTATIVE (AFU_ORTHOLOGUE AFUA_4G14580)-RELATED"/>
    <property type="match status" value="1"/>
</dbReference>
<dbReference type="InterPro" id="IPR012967">
    <property type="entry name" value="COMT_dimerisation"/>
</dbReference>
<evidence type="ECO:0000256" key="2">
    <source>
        <dbReference type="ARBA" id="ARBA00022679"/>
    </source>
</evidence>
<dbReference type="Proteomes" id="UP000093695">
    <property type="component" value="Chromosome"/>
</dbReference>
<dbReference type="InterPro" id="IPR036390">
    <property type="entry name" value="WH_DNA-bd_sf"/>
</dbReference>
<evidence type="ECO:0000256" key="1">
    <source>
        <dbReference type="ARBA" id="ARBA00022603"/>
    </source>
</evidence>
<organism evidence="6 7">
    <name type="scientific">Amycolatopsis orientalis</name>
    <name type="common">Nocardia orientalis</name>
    <dbReference type="NCBI Taxonomy" id="31958"/>
    <lineage>
        <taxon>Bacteria</taxon>
        <taxon>Bacillati</taxon>
        <taxon>Actinomycetota</taxon>
        <taxon>Actinomycetes</taxon>
        <taxon>Pseudonocardiales</taxon>
        <taxon>Pseudonocardiaceae</taxon>
        <taxon>Amycolatopsis</taxon>
    </lineage>
</organism>
<keyword evidence="2" id="KW-0808">Transferase</keyword>
<dbReference type="GO" id="GO:0032259">
    <property type="term" value="P:methylation"/>
    <property type="evidence" value="ECO:0007669"/>
    <property type="project" value="UniProtKB-KW"/>
</dbReference>
<keyword evidence="7" id="KW-1185">Reference proteome</keyword>
<dbReference type="PANTHER" id="PTHR43712:SF2">
    <property type="entry name" value="O-METHYLTRANSFERASE CICE"/>
    <property type="match status" value="1"/>
</dbReference>
<dbReference type="RefSeq" id="WP_044856242.1">
    <property type="nucleotide sequence ID" value="NZ_CP016174.1"/>
</dbReference>
<dbReference type="Pfam" id="PF08100">
    <property type="entry name" value="Dimerisation"/>
    <property type="match status" value="1"/>
</dbReference>
<dbReference type="SUPFAM" id="SSF46785">
    <property type="entry name" value="Winged helix' DNA-binding domain"/>
    <property type="match status" value="1"/>
</dbReference>
<dbReference type="Gene3D" id="1.10.10.10">
    <property type="entry name" value="Winged helix-like DNA-binding domain superfamily/Winged helix DNA-binding domain"/>
    <property type="match status" value="1"/>
</dbReference>
<dbReference type="InterPro" id="IPR001077">
    <property type="entry name" value="COMT_C"/>
</dbReference>
<dbReference type="GO" id="GO:0008171">
    <property type="term" value="F:O-methyltransferase activity"/>
    <property type="evidence" value="ECO:0007669"/>
    <property type="project" value="InterPro"/>
</dbReference>
<dbReference type="InterPro" id="IPR016461">
    <property type="entry name" value="COMT-like"/>
</dbReference>
<dbReference type="GO" id="GO:0046983">
    <property type="term" value="F:protein dimerization activity"/>
    <property type="evidence" value="ECO:0007669"/>
    <property type="project" value="InterPro"/>
</dbReference>
<reference evidence="6 7" key="1">
    <citation type="journal article" date="2015" name="Genome Announc.">
        <title>Draft Genome Sequence of Norvancomycin-Producing Strain Amycolatopsis orientalis CPCC200066.</title>
        <authorList>
            <person name="Lei X."/>
            <person name="Yuan F."/>
            <person name="Shi Y."/>
            <person name="Li X."/>
            <person name="Wang L."/>
            <person name="Hong B."/>
        </authorList>
    </citation>
    <scope>NUCLEOTIDE SEQUENCE [LARGE SCALE GENOMIC DNA]</scope>
    <source>
        <strain evidence="6 7">B-37</strain>
    </source>
</reference>
<name>A0A193C751_AMYOR</name>
<sequence>MPEETTTAVARARAVIELNTAYFRAKAMQSAVELGVFELLAEAPATAESVSLALGVKHRLFPEFLDVLCELGLLDKDGTGYRNSDLASEFLVPGAPTYLGGTAKQHANMHYHAWGKLTEALREGKATSPVAGLGPAAYPTVYQDLDKARHVMAHMDAHNGFTGDELAREIDWSRYGSFADIGGARGNVAARIALAHPHLTGEVFDLPGLAPLADELLKDLGVADRVKFTGGDFFTQLMPAVDVLILGHVLADWPTESRLDLIDRAYAALPPGGTIVVYDAMIDRADERLDTLLQRINSAIIRDDNSQYSVEDCREWLAAAGFRNERAFRTDTITRDHFVIAVKPN</sequence>
<evidence type="ECO:0000313" key="7">
    <source>
        <dbReference type="Proteomes" id="UP000093695"/>
    </source>
</evidence>